<gene>
    <name evidence="1" type="ORF">METZ01_LOCUS381134</name>
</gene>
<dbReference type="AlphaFoldDB" id="A0A382U1X7"/>
<dbReference type="EMBL" id="UINC01140880">
    <property type="protein sequence ID" value="SVD28280.1"/>
    <property type="molecule type" value="Genomic_DNA"/>
</dbReference>
<proteinExistence type="predicted"/>
<accession>A0A382U1X7</accession>
<sequence length="34" mass="3779">MNHSLQKEIDTNTLTDQQAAVDAVPLEEIDVSRP</sequence>
<organism evidence="1">
    <name type="scientific">marine metagenome</name>
    <dbReference type="NCBI Taxonomy" id="408172"/>
    <lineage>
        <taxon>unclassified sequences</taxon>
        <taxon>metagenomes</taxon>
        <taxon>ecological metagenomes</taxon>
    </lineage>
</organism>
<protein>
    <submittedName>
        <fullName evidence="1">Uncharacterized protein</fullName>
    </submittedName>
</protein>
<evidence type="ECO:0000313" key="1">
    <source>
        <dbReference type="EMBL" id="SVD28280.1"/>
    </source>
</evidence>
<feature type="non-terminal residue" evidence="1">
    <location>
        <position position="34"/>
    </location>
</feature>
<name>A0A382U1X7_9ZZZZ</name>
<reference evidence="1" key="1">
    <citation type="submission" date="2018-05" db="EMBL/GenBank/DDBJ databases">
        <authorList>
            <person name="Lanie J.A."/>
            <person name="Ng W.-L."/>
            <person name="Kazmierczak K.M."/>
            <person name="Andrzejewski T.M."/>
            <person name="Davidsen T.M."/>
            <person name="Wayne K.J."/>
            <person name="Tettelin H."/>
            <person name="Glass J.I."/>
            <person name="Rusch D."/>
            <person name="Podicherti R."/>
            <person name="Tsui H.-C.T."/>
            <person name="Winkler M.E."/>
        </authorList>
    </citation>
    <scope>NUCLEOTIDE SEQUENCE</scope>
</reference>